<accession>A0A8S2HKF7</accession>
<feature type="signal peptide" evidence="1">
    <location>
        <begin position="1"/>
        <end position="21"/>
    </location>
</feature>
<evidence type="ECO:0000313" key="4">
    <source>
        <dbReference type="Proteomes" id="UP000682733"/>
    </source>
</evidence>
<dbReference type="Proteomes" id="UP000682733">
    <property type="component" value="Unassembled WGS sequence"/>
</dbReference>
<sequence>MKLKMICSLFVILALLDLSTARAIREINDDDNDDNEFLDASDEAQGDLYSRSLRTTEDNDNELTVDEDEADVYHRHRSVVTLEQILFPILQRGRGTIFSSFDGPFIDDLNKSMAVDLNEPMAVDLNKSMAQYCPDIIVTVGDSQEKEKLVTCRPKLVATIKEKLTELKQHVPCPYKWQGDATELNEWFGKLFPVNA</sequence>
<name>A0A8S2HKF7_9BILA</name>
<gene>
    <name evidence="2" type="ORF">OVA965_LOCUS7050</name>
    <name evidence="3" type="ORF">TMI583_LOCUS7046</name>
</gene>
<keyword evidence="1" id="KW-0732">Signal</keyword>
<organism evidence="3 4">
    <name type="scientific">Didymodactylos carnosus</name>
    <dbReference type="NCBI Taxonomy" id="1234261"/>
    <lineage>
        <taxon>Eukaryota</taxon>
        <taxon>Metazoa</taxon>
        <taxon>Spiralia</taxon>
        <taxon>Gnathifera</taxon>
        <taxon>Rotifera</taxon>
        <taxon>Eurotatoria</taxon>
        <taxon>Bdelloidea</taxon>
        <taxon>Philodinida</taxon>
        <taxon>Philodinidae</taxon>
        <taxon>Didymodactylos</taxon>
    </lineage>
</organism>
<protein>
    <submittedName>
        <fullName evidence="3">Uncharacterized protein</fullName>
    </submittedName>
</protein>
<dbReference type="AlphaFoldDB" id="A0A8S2HKF7"/>
<dbReference type="EMBL" id="CAJOBA010002198">
    <property type="protein sequence ID" value="CAF3634429.1"/>
    <property type="molecule type" value="Genomic_DNA"/>
</dbReference>
<evidence type="ECO:0000313" key="3">
    <source>
        <dbReference type="EMBL" id="CAF3634429.1"/>
    </source>
</evidence>
<feature type="chain" id="PRO_5036434609" evidence="1">
    <location>
        <begin position="22"/>
        <end position="196"/>
    </location>
</feature>
<dbReference type="EMBL" id="CAJNOK010002198">
    <property type="protein sequence ID" value="CAF0849182.1"/>
    <property type="molecule type" value="Genomic_DNA"/>
</dbReference>
<proteinExistence type="predicted"/>
<dbReference type="Proteomes" id="UP000677228">
    <property type="component" value="Unassembled WGS sequence"/>
</dbReference>
<evidence type="ECO:0000313" key="2">
    <source>
        <dbReference type="EMBL" id="CAF0849182.1"/>
    </source>
</evidence>
<evidence type="ECO:0000256" key="1">
    <source>
        <dbReference type="SAM" id="SignalP"/>
    </source>
</evidence>
<reference evidence="3" key="1">
    <citation type="submission" date="2021-02" db="EMBL/GenBank/DDBJ databases">
        <authorList>
            <person name="Nowell W R."/>
        </authorList>
    </citation>
    <scope>NUCLEOTIDE SEQUENCE</scope>
</reference>
<comment type="caution">
    <text evidence="3">The sequence shown here is derived from an EMBL/GenBank/DDBJ whole genome shotgun (WGS) entry which is preliminary data.</text>
</comment>